<dbReference type="SUPFAM" id="SSF53474">
    <property type="entry name" value="alpha/beta-Hydrolases"/>
    <property type="match status" value="1"/>
</dbReference>
<accession>A0ABQ1NKQ6</accession>
<dbReference type="EMBL" id="BMCJ01000001">
    <property type="protein sequence ID" value="GGC79241.1"/>
    <property type="molecule type" value="Genomic_DNA"/>
</dbReference>
<dbReference type="Gene3D" id="3.40.50.1820">
    <property type="entry name" value="alpha/beta hydrolase"/>
    <property type="match status" value="1"/>
</dbReference>
<dbReference type="PANTHER" id="PTHR11614">
    <property type="entry name" value="PHOSPHOLIPASE-RELATED"/>
    <property type="match status" value="1"/>
</dbReference>
<organism evidence="2 3">
    <name type="scientific">Thalassobacillus devorans</name>
    <dbReference type="NCBI Taxonomy" id="279813"/>
    <lineage>
        <taxon>Bacteria</taxon>
        <taxon>Bacillati</taxon>
        <taxon>Bacillota</taxon>
        <taxon>Bacilli</taxon>
        <taxon>Bacillales</taxon>
        <taxon>Bacillaceae</taxon>
        <taxon>Thalassobacillus</taxon>
    </lineage>
</organism>
<name>A0ABQ1NKQ6_9BACI</name>
<dbReference type="Pfam" id="PF12146">
    <property type="entry name" value="Hydrolase_4"/>
    <property type="match status" value="1"/>
</dbReference>
<keyword evidence="3" id="KW-1185">Reference proteome</keyword>
<evidence type="ECO:0000259" key="1">
    <source>
        <dbReference type="Pfam" id="PF12146"/>
    </source>
</evidence>
<dbReference type="InterPro" id="IPR022742">
    <property type="entry name" value="Hydrolase_4"/>
</dbReference>
<dbReference type="InterPro" id="IPR012354">
    <property type="entry name" value="Esterase_lipase"/>
</dbReference>
<dbReference type="InterPro" id="IPR051044">
    <property type="entry name" value="MAG_DAG_Lipase"/>
</dbReference>
<reference evidence="3" key="1">
    <citation type="journal article" date="2019" name="Int. J. Syst. Evol. Microbiol.">
        <title>The Global Catalogue of Microorganisms (GCM) 10K type strain sequencing project: providing services to taxonomists for standard genome sequencing and annotation.</title>
        <authorList>
            <consortium name="The Broad Institute Genomics Platform"/>
            <consortium name="The Broad Institute Genome Sequencing Center for Infectious Disease"/>
            <person name="Wu L."/>
            <person name="Ma J."/>
        </authorList>
    </citation>
    <scope>NUCLEOTIDE SEQUENCE [LARGE SCALE GENOMIC DNA]</scope>
    <source>
        <strain evidence="3">CCM 7282</strain>
    </source>
</reference>
<dbReference type="Proteomes" id="UP000619534">
    <property type="component" value="Unassembled WGS sequence"/>
</dbReference>
<protein>
    <submittedName>
        <fullName evidence="2">Esterase</fullName>
    </submittedName>
</protein>
<comment type="caution">
    <text evidence="2">The sequence shown here is derived from an EMBL/GenBank/DDBJ whole genome shotgun (WGS) entry which is preliminary data.</text>
</comment>
<gene>
    <name evidence="2" type="ORF">GCM10007216_07140</name>
</gene>
<dbReference type="PIRSF" id="PIRSF017388">
    <property type="entry name" value="Esterase_lipase"/>
    <property type="match status" value="1"/>
</dbReference>
<proteinExistence type="predicted"/>
<dbReference type="InterPro" id="IPR029058">
    <property type="entry name" value="AB_hydrolase_fold"/>
</dbReference>
<sequence length="252" mass="28285">MMKKTYEVLPGAEAFFQEGNEVGILVLHGFTGTPQSMRPLGEAFAASGFSIAMPRLAGHGTHYEDMEKTTYKDWIASAEEAIAWLRERTSILFVAGLSMGGTLALSLAEKYDDIQGVMLINPAIEMQQMEALRESENQPRYLESIHSDVQKEGVQELAYDKVPYASVIELLNMLQEVRADLANVHCPALQFVSDEDHVVPPDNASYIFDAIFSEHTELVHLENSYHVATLDHDLDLIIERSLEFIQQYSMTK</sequence>
<feature type="domain" description="Serine aminopeptidase S33" evidence="1">
    <location>
        <begin position="24"/>
        <end position="231"/>
    </location>
</feature>
<evidence type="ECO:0000313" key="2">
    <source>
        <dbReference type="EMBL" id="GGC79241.1"/>
    </source>
</evidence>
<evidence type="ECO:0000313" key="3">
    <source>
        <dbReference type="Proteomes" id="UP000619534"/>
    </source>
</evidence>